<reference evidence="2 3" key="1">
    <citation type="submission" date="2022-06" db="EMBL/GenBank/DDBJ databases">
        <title>Acetobacer genomes from food samples.</title>
        <authorList>
            <person name="Sombolestani A."/>
        </authorList>
    </citation>
    <scope>NUCLEOTIDE SEQUENCE [LARGE SCALE GENOMIC DNA]</scope>
    <source>
        <strain evidence="2 3">R-83285</strain>
    </source>
</reference>
<evidence type="ECO:0000313" key="3">
    <source>
        <dbReference type="Proteomes" id="UP001523528"/>
    </source>
</evidence>
<evidence type="ECO:0000256" key="1">
    <source>
        <dbReference type="SAM" id="SignalP"/>
    </source>
</evidence>
<organism evidence="2 3">
    <name type="scientific">Acetobacter lambici</name>
    <dbReference type="NCBI Taxonomy" id="1332824"/>
    <lineage>
        <taxon>Bacteria</taxon>
        <taxon>Pseudomonadati</taxon>
        <taxon>Pseudomonadota</taxon>
        <taxon>Alphaproteobacteria</taxon>
        <taxon>Acetobacterales</taxon>
        <taxon>Acetobacteraceae</taxon>
        <taxon>Acetobacter</taxon>
    </lineage>
</organism>
<keyword evidence="3" id="KW-1185">Reference proteome</keyword>
<comment type="caution">
    <text evidence="2">The sequence shown here is derived from an EMBL/GenBank/DDBJ whole genome shotgun (WGS) entry which is preliminary data.</text>
</comment>
<accession>A0ABT1F153</accession>
<evidence type="ECO:0000313" key="2">
    <source>
        <dbReference type="EMBL" id="MCP1258942.1"/>
    </source>
</evidence>
<dbReference type="EMBL" id="JAMYZZ010000018">
    <property type="protein sequence ID" value="MCP1258942.1"/>
    <property type="molecule type" value="Genomic_DNA"/>
</dbReference>
<feature type="signal peptide" evidence="1">
    <location>
        <begin position="1"/>
        <end position="26"/>
    </location>
</feature>
<dbReference type="Proteomes" id="UP001523528">
    <property type="component" value="Unassembled WGS sequence"/>
</dbReference>
<gene>
    <name evidence="2" type="ORF">NKW50_10110</name>
</gene>
<protein>
    <submittedName>
        <fullName evidence="2">Uncharacterized protein</fullName>
    </submittedName>
</protein>
<keyword evidence="1" id="KW-0732">Signal</keyword>
<dbReference type="RefSeq" id="WP_165992837.1">
    <property type="nucleotide sequence ID" value="NZ_JAMYZY010000018.1"/>
</dbReference>
<name>A0ABT1F153_9PROT</name>
<feature type="chain" id="PRO_5047450518" evidence="1">
    <location>
        <begin position="27"/>
        <end position="192"/>
    </location>
</feature>
<sequence length="192" mass="19665">MMRLQKLCIYGAMIGMSLASPSLSWADASGCKALVQAAATGKAAQIKTDDAMIQQPESVTKFTCLGNFFNGLGLDVLTNGLDISSIAQSAMGKICDELSNVWDTLESAAQCGLNVSSFDDNFNLGLGAGSICPTLNFGGGGDELINTGVNSSGTSSYSDGRNSYDVNGSLQLPDGYSLGDASQAFGLSGGTL</sequence>
<proteinExistence type="predicted"/>